<accession>A0A8B8QZL5</accession>
<dbReference type="GeneID" id="115756827"/>
<evidence type="ECO:0000313" key="3">
    <source>
        <dbReference type="Proteomes" id="UP000827889"/>
    </source>
</evidence>
<dbReference type="RefSeq" id="XP_030552646.1">
    <property type="nucleotide sequence ID" value="XM_030696786.2"/>
</dbReference>
<dbReference type="PANTHER" id="PTHR32246:SF169">
    <property type="entry name" value="PROTEIN SRC2-LIKE"/>
    <property type="match status" value="1"/>
</dbReference>
<dbReference type="Proteomes" id="UP000827889">
    <property type="component" value="Chromosome 11"/>
</dbReference>
<dbReference type="InterPro" id="IPR000008">
    <property type="entry name" value="C2_dom"/>
</dbReference>
<feature type="region of interest" description="Disordered" evidence="1">
    <location>
        <begin position="37"/>
        <end position="56"/>
    </location>
</feature>
<dbReference type="OrthoDB" id="1068731at2759"/>
<dbReference type="KEGG" id="rarg:115756827"/>
<dbReference type="PANTHER" id="PTHR32246">
    <property type="entry name" value="INGRESSION PROTEIN FIC1"/>
    <property type="match status" value="1"/>
</dbReference>
<proteinExistence type="predicted"/>
<feature type="domain" description="C2" evidence="2">
    <location>
        <begin position="1"/>
        <end position="120"/>
    </location>
</feature>
<evidence type="ECO:0000313" key="4">
    <source>
        <dbReference type="RefSeq" id="XP_030552646.1"/>
    </source>
</evidence>
<evidence type="ECO:0000259" key="2">
    <source>
        <dbReference type="PROSITE" id="PS50004"/>
    </source>
</evidence>
<dbReference type="SUPFAM" id="SSF49562">
    <property type="entry name" value="C2 domain (Calcium/lipid-binding domain, CaLB)"/>
    <property type="match status" value="1"/>
</dbReference>
<gene>
    <name evidence="4" type="primary">LOC115756827</name>
</gene>
<dbReference type="CDD" id="cd04051">
    <property type="entry name" value="C2_SRC2_like"/>
    <property type="match status" value="1"/>
</dbReference>
<feature type="region of interest" description="Disordered" evidence="1">
    <location>
        <begin position="270"/>
        <end position="291"/>
    </location>
</feature>
<keyword evidence="3" id="KW-1185">Reference proteome</keyword>
<name>A0A8B8QZL5_9MYRT</name>
<reference evidence="4" key="1">
    <citation type="submission" date="2025-08" db="UniProtKB">
        <authorList>
            <consortium name="RefSeq"/>
        </authorList>
    </citation>
    <scope>IDENTIFICATION</scope>
    <source>
        <tissue evidence="4">Leaf</tissue>
    </source>
</reference>
<dbReference type="Gene3D" id="2.60.40.150">
    <property type="entry name" value="C2 domain"/>
    <property type="match status" value="1"/>
</dbReference>
<dbReference type="SMART" id="SM00239">
    <property type="entry name" value="C2"/>
    <property type="match status" value="1"/>
</dbReference>
<evidence type="ECO:0000256" key="1">
    <source>
        <dbReference type="SAM" id="MobiDB-lite"/>
    </source>
</evidence>
<dbReference type="GO" id="GO:0006952">
    <property type="term" value="P:defense response"/>
    <property type="evidence" value="ECO:0007669"/>
    <property type="project" value="InterPro"/>
</dbReference>
<protein>
    <submittedName>
        <fullName evidence="4">Protein SRC2 homolog</fullName>
    </submittedName>
</protein>
<organism evidence="3 4">
    <name type="scientific">Rhodamnia argentea</name>
    <dbReference type="NCBI Taxonomy" id="178133"/>
    <lineage>
        <taxon>Eukaryota</taxon>
        <taxon>Viridiplantae</taxon>
        <taxon>Streptophyta</taxon>
        <taxon>Embryophyta</taxon>
        <taxon>Tracheophyta</taxon>
        <taxon>Spermatophyta</taxon>
        <taxon>Magnoliopsida</taxon>
        <taxon>eudicotyledons</taxon>
        <taxon>Gunneridae</taxon>
        <taxon>Pentapetalae</taxon>
        <taxon>rosids</taxon>
        <taxon>malvids</taxon>
        <taxon>Myrtales</taxon>
        <taxon>Myrtaceae</taxon>
        <taxon>Myrtoideae</taxon>
        <taxon>Myrteae</taxon>
        <taxon>Australasian group</taxon>
        <taxon>Rhodamnia</taxon>
    </lineage>
</organism>
<dbReference type="PROSITE" id="PS50004">
    <property type="entry name" value="C2"/>
    <property type="match status" value="1"/>
</dbReference>
<dbReference type="AlphaFoldDB" id="A0A8B8QZL5"/>
<sequence length="291" mass="32051">MDSNTLIVKLLHGKDVRAFNFFQKLNVYARASVVSDDPSKKLGRDQQHRTPTVKECDGDPEWKHEVRFDLSEISLRDCGHVFLRVDLFHEGVMFGDKHIGEVRVPLTDLAEQGDGVVRFVSYQVKNPEGKPNGALTFSFRVCGKGQTDDAAAAGTGPGPIVGGYAVVNPPPHGGWGEVGATFSENQPSSPGVQYPVIDFQSESNETYPAVVPHESYYPPPESYYPQPPPMLPPLPPPPPPPFAHGACYYPPRPPPLGPWQHDPYAGGHRFGGGWRGGPWERDRSLSYWTGR</sequence>
<dbReference type="InterPro" id="IPR044750">
    <property type="entry name" value="C2_SRC2/BAP"/>
</dbReference>
<dbReference type="InterPro" id="IPR035892">
    <property type="entry name" value="C2_domain_sf"/>
</dbReference>
<dbReference type="Pfam" id="PF00168">
    <property type="entry name" value="C2"/>
    <property type="match status" value="1"/>
</dbReference>